<reference evidence="3" key="1">
    <citation type="submission" date="2015-12" db="EMBL/GenBank/DDBJ databases">
        <title>Genome sequence of a biocontrol rhizobacterium Chryseobacterium kwangjuense strain KJ1R5 isolated from pepper (Capsicum annuum L.).</title>
        <authorList>
            <person name="Jeong J.-J."/>
            <person name="Park H."/>
            <person name="Mannaa M."/>
            <person name="Sang M.K."/>
            <person name="Choi I.-G."/>
            <person name="Kim K.D."/>
        </authorList>
    </citation>
    <scope>NUCLEOTIDE SEQUENCE [LARGE SCALE GENOMIC DNA]</scope>
    <source>
        <strain evidence="3">KJ1R5</strain>
    </source>
</reference>
<feature type="signal peptide" evidence="1">
    <location>
        <begin position="1"/>
        <end position="26"/>
    </location>
</feature>
<dbReference type="EMBL" id="LPUR01000016">
    <property type="protein sequence ID" value="KXH81231.1"/>
    <property type="molecule type" value="Genomic_DNA"/>
</dbReference>
<dbReference type="RefSeq" id="WP_062652411.1">
    <property type="nucleotide sequence ID" value="NZ_LPUR01000016.1"/>
</dbReference>
<proteinExistence type="predicted"/>
<name>A0A135W8K3_9FLAO</name>
<reference evidence="2 3" key="2">
    <citation type="journal article" date="2016" name="Genome Announc.">
        <title>Draft Genome Sequence of a Biocontrol Rhizobacterium, Chryseobacterium kwangjuense Strain KJ1R5, Isolated from Pepper (Capsicum annuum).</title>
        <authorList>
            <person name="Jeong J.J."/>
            <person name="Park H."/>
            <person name="Park B.H."/>
            <person name="Mannaa M."/>
            <person name="Sang M.K."/>
            <person name="Choi I.G."/>
            <person name="Kim K.D."/>
        </authorList>
    </citation>
    <scope>NUCLEOTIDE SEQUENCE [LARGE SCALE GENOMIC DNA]</scope>
    <source>
        <strain evidence="2 3">KJ1R5</strain>
    </source>
</reference>
<dbReference type="PROSITE" id="PS51257">
    <property type="entry name" value="PROKAR_LIPOPROTEIN"/>
    <property type="match status" value="1"/>
</dbReference>
<dbReference type="SUPFAM" id="SSF53474">
    <property type="entry name" value="alpha/beta-Hydrolases"/>
    <property type="match status" value="1"/>
</dbReference>
<sequence>MSKNNRKTISFIASVFIMLISLTACREDTFDKELVREFSITSNINGSTYPVKVAVPKNYSSSTKYKTVYVLDSKWDFDDVAREVQTQSENFHRSDVLVVGIGWGNDRLDDYLPVPYKNGSGRADLFVRFINEELVPKIEQDFHASGIQEDRAILGHSAGGLFGAYCFTSYPDVFGNYLALSPALWIGDQIVLKEEKKNRAGNQSRTGRFFLATGEIEEEGMRPTVEALRQILNQHYNGFSKSYHLAKGLDHMGSKKPNIRKAVTFYFQQL</sequence>
<dbReference type="PANTHER" id="PTHR48098:SF6">
    <property type="entry name" value="FERRI-BACILLIBACTIN ESTERASE BESA"/>
    <property type="match status" value="1"/>
</dbReference>
<dbReference type="PANTHER" id="PTHR48098">
    <property type="entry name" value="ENTEROCHELIN ESTERASE-RELATED"/>
    <property type="match status" value="1"/>
</dbReference>
<organism evidence="2 3">
    <name type="scientific">Chryseobacterium kwangjuense</name>
    <dbReference type="NCBI Taxonomy" id="267125"/>
    <lineage>
        <taxon>Bacteria</taxon>
        <taxon>Pseudomonadati</taxon>
        <taxon>Bacteroidota</taxon>
        <taxon>Flavobacteriia</taxon>
        <taxon>Flavobacteriales</taxon>
        <taxon>Weeksellaceae</taxon>
        <taxon>Chryseobacterium group</taxon>
        <taxon>Chryseobacterium</taxon>
    </lineage>
</organism>
<dbReference type="AlphaFoldDB" id="A0A135W8K3"/>
<dbReference type="OrthoDB" id="9784036at2"/>
<evidence type="ECO:0000313" key="2">
    <source>
        <dbReference type="EMBL" id="KXH81231.1"/>
    </source>
</evidence>
<gene>
    <name evidence="2" type="ORF">AU378_16080</name>
</gene>
<dbReference type="InterPro" id="IPR029058">
    <property type="entry name" value="AB_hydrolase_fold"/>
</dbReference>
<dbReference type="InterPro" id="IPR000801">
    <property type="entry name" value="Esterase-like"/>
</dbReference>
<evidence type="ECO:0000256" key="1">
    <source>
        <dbReference type="SAM" id="SignalP"/>
    </source>
</evidence>
<comment type="caution">
    <text evidence="2">The sequence shown here is derived from an EMBL/GenBank/DDBJ whole genome shotgun (WGS) entry which is preliminary data.</text>
</comment>
<dbReference type="Pfam" id="PF00756">
    <property type="entry name" value="Esterase"/>
    <property type="match status" value="1"/>
</dbReference>
<feature type="chain" id="PRO_5007467425" description="Esterase" evidence="1">
    <location>
        <begin position="27"/>
        <end position="270"/>
    </location>
</feature>
<dbReference type="Gene3D" id="3.40.50.1820">
    <property type="entry name" value="alpha/beta hydrolase"/>
    <property type="match status" value="1"/>
</dbReference>
<evidence type="ECO:0008006" key="4">
    <source>
        <dbReference type="Google" id="ProtNLM"/>
    </source>
</evidence>
<accession>A0A135W8K3</accession>
<keyword evidence="1" id="KW-0732">Signal</keyword>
<dbReference type="Proteomes" id="UP000070513">
    <property type="component" value="Unassembled WGS sequence"/>
</dbReference>
<evidence type="ECO:0000313" key="3">
    <source>
        <dbReference type="Proteomes" id="UP000070513"/>
    </source>
</evidence>
<protein>
    <recommendedName>
        <fullName evidence="4">Esterase</fullName>
    </recommendedName>
</protein>
<dbReference type="InterPro" id="IPR050583">
    <property type="entry name" value="Mycobacterial_A85_antigen"/>
</dbReference>